<evidence type="ECO:0000313" key="2">
    <source>
        <dbReference type="EMBL" id="QDV25114.1"/>
    </source>
</evidence>
<dbReference type="Proteomes" id="UP000318017">
    <property type="component" value="Chromosome"/>
</dbReference>
<feature type="region of interest" description="Disordered" evidence="1">
    <location>
        <begin position="46"/>
        <end position="70"/>
    </location>
</feature>
<proteinExistence type="predicted"/>
<keyword evidence="3" id="KW-1185">Reference proteome</keyword>
<evidence type="ECO:0000313" key="3">
    <source>
        <dbReference type="Proteomes" id="UP000318017"/>
    </source>
</evidence>
<protein>
    <submittedName>
        <fullName evidence="2">Uncharacterized protein</fullName>
    </submittedName>
</protein>
<accession>A0A518G943</accession>
<dbReference type="EMBL" id="CP036298">
    <property type="protein sequence ID" value="QDV25114.1"/>
    <property type="molecule type" value="Genomic_DNA"/>
</dbReference>
<organism evidence="2 3">
    <name type="scientific">Aureliella helgolandensis</name>
    <dbReference type="NCBI Taxonomy" id="2527968"/>
    <lineage>
        <taxon>Bacteria</taxon>
        <taxon>Pseudomonadati</taxon>
        <taxon>Planctomycetota</taxon>
        <taxon>Planctomycetia</taxon>
        <taxon>Pirellulales</taxon>
        <taxon>Pirellulaceae</taxon>
        <taxon>Aureliella</taxon>
    </lineage>
</organism>
<sequence>MLYCSVCFSPCCVGRSFVVAQPGNLEEDILPSLDFNWADYEPAEPRPLSVSYGKRQRPWTCGSNEHNLDW</sequence>
<dbReference type="KEGG" id="ahel:Q31a_34370"/>
<name>A0A518G943_9BACT</name>
<gene>
    <name evidence="2" type="ORF">Q31a_34370</name>
</gene>
<dbReference type="AlphaFoldDB" id="A0A518G943"/>
<feature type="compositionally biased region" description="Polar residues" evidence="1">
    <location>
        <begin position="61"/>
        <end position="70"/>
    </location>
</feature>
<evidence type="ECO:0000256" key="1">
    <source>
        <dbReference type="SAM" id="MobiDB-lite"/>
    </source>
</evidence>
<reference evidence="2 3" key="1">
    <citation type="submission" date="2019-02" db="EMBL/GenBank/DDBJ databases">
        <title>Deep-cultivation of Planctomycetes and their phenomic and genomic characterization uncovers novel biology.</title>
        <authorList>
            <person name="Wiegand S."/>
            <person name="Jogler M."/>
            <person name="Boedeker C."/>
            <person name="Pinto D."/>
            <person name="Vollmers J."/>
            <person name="Rivas-Marin E."/>
            <person name="Kohn T."/>
            <person name="Peeters S.H."/>
            <person name="Heuer A."/>
            <person name="Rast P."/>
            <person name="Oberbeckmann S."/>
            <person name="Bunk B."/>
            <person name="Jeske O."/>
            <person name="Meyerdierks A."/>
            <person name="Storesund J.E."/>
            <person name="Kallscheuer N."/>
            <person name="Luecker S."/>
            <person name="Lage O.M."/>
            <person name="Pohl T."/>
            <person name="Merkel B.J."/>
            <person name="Hornburger P."/>
            <person name="Mueller R.-W."/>
            <person name="Bruemmer F."/>
            <person name="Labrenz M."/>
            <person name="Spormann A.M."/>
            <person name="Op den Camp H."/>
            <person name="Overmann J."/>
            <person name="Amann R."/>
            <person name="Jetten M.S.M."/>
            <person name="Mascher T."/>
            <person name="Medema M.H."/>
            <person name="Devos D.P."/>
            <person name="Kaster A.-K."/>
            <person name="Ovreas L."/>
            <person name="Rohde M."/>
            <person name="Galperin M.Y."/>
            <person name="Jogler C."/>
        </authorList>
    </citation>
    <scope>NUCLEOTIDE SEQUENCE [LARGE SCALE GENOMIC DNA]</scope>
    <source>
        <strain evidence="2 3">Q31a</strain>
    </source>
</reference>